<protein>
    <recommendedName>
        <fullName evidence="3">Bacterial sugar transferase domain-containing protein</fullName>
    </recommendedName>
</protein>
<name>A0A8J2UH93_9BACT</name>
<proteinExistence type="inferred from homology"/>
<keyword evidence="2" id="KW-0812">Transmembrane</keyword>
<dbReference type="EMBL" id="BMJC01000005">
    <property type="protein sequence ID" value="GGB16743.1"/>
    <property type="molecule type" value="Genomic_DNA"/>
</dbReference>
<dbReference type="RefSeq" id="WP_188936198.1">
    <property type="nucleotide sequence ID" value="NZ_BMJC01000005.1"/>
</dbReference>
<evidence type="ECO:0000313" key="5">
    <source>
        <dbReference type="Proteomes" id="UP000607559"/>
    </source>
</evidence>
<dbReference type="Proteomes" id="UP000607559">
    <property type="component" value="Unassembled WGS sequence"/>
</dbReference>
<organism evidence="4 5">
    <name type="scientific">Puia dinghuensis</name>
    <dbReference type="NCBI Taxonomy" id="1792502"/>
    <lineage>
        <taxon>Bacteria</taxon>
        <taxon>Pseudomonadati</taxon>
        <taxon>Bacteroidota</taxon>
        <taxon>Chitinophagia</taxon>
        <taxon>Chitinophagales</taxon>
        <taxon>Chitinophagaceae</taxon>
        <taxon>Puia</taxon>
    </lineage>
</organism>
<dbReference type="GO" id="GO:0016780">
    <property type="term" value="F:phosphotransferase activity, for other substituted phosphate groups"/>
    <property type="evidence" value="ECO:0007669"/>
    <property type="project" value="TreeGrafter"/>
</dbReference>
<reference evidence="4" key="1">
    <citation type="journal article" date="2014" name="Int. J. Syst. Evol. Microbiol.">
        <title>Complete genome sequence of Corynebacterium casei LMG S-19264T (=DSM 44701T), isolated from a smear-ripened cheese.</title>
        <authorList>
            <consortium name="US DOE Joint Genome Institute (JGI-PGF)"/>
            <person name="Walter F."/>
            <person name="Albersmeier A."/>
            <person name="Kalinowski J."/>
            <person name="Ruckert C."/>
        </authorList>
    </citation>
    <scope>NUCLEOTIDE SEQUENCE</scope>
    <source>
        <strain evidence="4">CGMCC 1.15448</strain>
    </source>
</reference>
<sequence length="340" mass="38743">MKLVELYKEGSVLEGLEKTKAELLKTVEQGRNKLPEVILCEARFDFATISHFNQFLRQHAVLRSIPFILDISGLGERDVLLYRKHVRPDEMLFVEDCEKMDLVSKIRFLRKMKAQTNVETVAPKIEEKSLRSLRFGLMTKRAFDILVASVALLLLSPLFLLIALAIRLESRGPIFYIAKRAGRGYKIFNFYKFRTMVHGADKKITDLAHLNQYNAEVKGPVFFKINNDPRITKVGSFLRNSSLDELPQLVNVLLGDMSLVGNRPLPLYEAETLTTDHYAARFMAPAGITGLWQVKKRGTKDMSVEERISLDIDYATNCNFATDFWIIANTPGALLQKENV</sequence>
<feature type="transmembrane region" description="Helical" evidence="2">
    <location>
        <begin position="142"/>
        <end position="166"/>
    </location>
</feature>
<keyword evidence="5" id="KW-1185">Reference proteome</keyword>
<dbReference type="PANTHER" id="PTHR30576">
    <property type="entry name" value="COLANIC BIOSYNTHESIS UDP-GLUCOSE LIPID CARRIER TRANSFERASE"/>
    <property type="match status" value="1"/>
</dbReference>
<evidence type="ECO:0000313" key="4">
    <source>
        <dbReference type="EMBL" id="GGB16743.1"/>
    </source>
</evidence>
<evidence type="ECO:0000256" key="1">
    <source>
        <dbReference type="ARBA" id="ARBA00006464"/>
    </source>
</evidence>
<comment type="similarity">
    <text evidence="1">Belongs to the bacterial sugar transferase family.</text>
</comment>
<feature type="domain" description="Bacterial sugar transferase" evidence="3">
    <location>
        <begin position="140"/>
        <end position="335"/>
    </location>
</feature>
<keyword evidence="2" id="KW-1133">Transmembrane helix</keyword>
<dbReference type="PANTHER" id="PTHR30576:SF0">
    <property type="entry name" value="UNDECAPRENYL-PHOSPHATE N-ACETYLGALACTOSAMINYL 1-PHOSPHATE TRANSFERASE-RELATED"/>
    <property type="match status" value="1"/>
</dbReference>
<comment type="caution">
    <text evidence="4">The sequence shown here is derived from an EMBL/GenBank/DDBJ whole genome shotgun (WGS) entry which is preliminary data.</text>
</comment>
<dbReference type="InterPro" id="IPR003362">
    <property type="entry name" value="Bact_transf"/>
</dbReference>
<keyword evidence="2" id="KW-0472">Membrane</keyword>
<gene>
    <name evidence="4" type="ORF">GCM10011511_45680</name>
</gene>
<evidence type="ECO:0000259" key="3">
    <source>
        <dbReference type="Pfam" id="PF02397"/>
    </source>
</evidence>
<reference evidence="4" key="2">
    <citation type="submission" date="2020-09" db="EMBL/GenBank/DDBJ databases">
        <authorList>
            <person name="Sun Q."/>
            <person name="Zhou Y."/>
        </authorList>
    </citation>
    <scope>NUCLEOTIDE SEQUENCE</scope>
    <source>
        <strain evidence="4">CGMCC 1.15448</strain>
    </source>
</reference>
<dbReference type="AlphaFoldDB" id="A0A8J2UH93"/>
<accession>A0A8J2UH93</accession>
<dbReference type="Pfam" id="PF02397">
    <property type="entry name" value="Bac_transf"/>
    <property type="match status" value="1"/>
</dbReference>
<evidence type="ECO:0000256" key="2">
    <source>
        <dbReference type="SAM" id="Phobius"/>
    </source>
</evidence>